<dbReference type="Pfam" id="PF02604">
    <property type="entry name" value="PhdYeFM_antitox"/>
    <property type="match status" value="1"/>
</dbReference>
<dbReference type="InterPro" id="IPR051416">
    <property type="entry name" value="phD-YefM_TA_antitoxins"/>
</dbReference>
<dbReference type="NCBIfam" id="TIGR01552">
    <property type="entry name" value="phd_fam"/>
    <property type="match status" value="1"/>
</dbReference>
<evidence type="ECO:0000256" key="2">
    <source>
        <dbReference type="RuleBase" id="RU362080"/>
    </source>
</evidence>
<gene>
    <name evidence="3" type="ORF">DFR26_0994</name>
</gene>
<dbReference type="Gene3D" id="3.40.1620.10">
    <property type="entry name" value="YefM-like domain"/>
    <property type="match status" value="1"/>
</dbReference>
<dbReference type="SUPFAM" id="SSF143120">
    <property type="entry name" value="YefM-like"/>
    <property type="match status" value="1"/>
</dbReference>
<dbReference type="InterPro" id="IPR036165">
    <property type="entry name" value="YefM-like_sf"/>
</dbReference>
<reference evidence="3 4" key="1">
    <citation type="submission" date="2018-08" db="EMBL/GenBank/DDBJ databases">
        <title>Genomic Encyclopedia of Type Strains, Phase IV (KMG-IV): sequencing the most valuable type-strain genomes for metagenomic binning, comparative biology and taxonomic classification.</title>
        <authorList>
            <person name="Goeker M."/>
        </authorList>
    </citation>
    <scope>NUCLEOTIDE SEQUENCE [LARGE SCALE GENOMIC DNA]</scope>
    <source>
        <strain evidence="3 4">DSM 26022</strain>
    </source>
</reference>
<comment type="similarity">
    <text evidence="1 2">Belongs to the phD/YefM antitoxin family.</text>
</comment>
<comment type="function">
    <text evidence="2">Antitoxin component of a type II toxin-antitoxin (TA) system.</text>
</comment>
<evidence type="ECO:0000256" key="1">
    <source>
        <dbReference type="ARBA" id="ARBA00009981"/>
    </source>
</evidence>
<evidence type="ECO:0000313" key="3">
    <source>
        <dbReference type="EMBL" id="REH38830.1"/>
    </source>
</evidence>
<dbReference type="PANTHER" id="PTHR35377:SF8">
    <property type="entry name" value="ANTITOXIN VAPB22"/>
    <property type="match status" value="1"/>
</dbReference>
<protein>
    <recommendedName>
        <fullName evidence="2">Antitoxin</fullName>
    </recommendedName>
</protein>
<dbReference type="PANTHER" id="PTHR35377">
    <property type="entry name" value="ANTITOXIN VAPB49-RELATED-RELATED"/>
    <property type="match status" value="1"/>
</dbReference>
<proteinExistence type="inferred from homology"/>
<dbReference type="EMBL" id="QUNR01000002">
    <property type="protein sequence ID" value="REH38830.1"/>
    <property type="molecule type" value="Genomic_DNA"/>
</dbReference>
<dbReference type="OrthoDB" id="9800503at2"/>
<dbReference type="AlphaFoldDB" id="A0A3E0H5V3"/>
<organism evidence="3 4">
    <name type="scientific">Paraperlucidibaca baekdonensis</name>
    <dbReference type="NCBI Taxonomy" id="748120"/>
    <lineage>
        <taxon>Bacteria</taxon>
        <taxon>Pseudomonadati</taxon>
        <taxon>Pseudomonadota</taxon>
        <taxon>Gammaproteobacteria</taxon>
        <taxon>Moraxellales</taxon>
        <taxon>Moraxellaceae</taxon>
        <taxon>Paraperlucidibaca</taxon>
    </lineage>
</organism>
<name>A0A3E0H5V3_9GAMM</name>
<keyword evidence="4" id="KW-1185">Reference proteome</keyword>
<dbReference type="Proteomes" id="UP000256774">
    <property type="component" value="Unassembled WGS sequence"/>
</dbReference>
<dbReference type="RefSeq" id="WP_116207858.1">
    <property type="nucleotide sequence ID" value="NZ_QUNR01000002.1"/>
</dbReference>
<comment type="caution">
    <text evidence="3">The sequence shown here is derived from an EMBL/GenBank/DDBJ whole genome shotgun (WGS) entry which is preliminary data.</text>
</comment>
<accession>A0A3E0H5V3</accession>
<evidence type="ECO:0000313" key="4">
    <source>
        <dbReference type="Proteomes" id="UP000256774"/>
    </source>
</evidence>
<dbReference type="InterPro" id="IPR006442">
    <property type="entry name" value="Antitoxin_Phd/YefM"/>
</dbReference>
<sequence length="81" mass="8785">MSLEIGAFEAKSRLSELLREVKQGQAYTITVRGKPVAELVPCKATRNTDAEQRAIEAMLAFPKVQGINPADVMAAIAEGRQ</sequence>